<keyword evidence="1" id="KW-1133">Transmembrane helix</keyword>
<dbReference type="Proteomes" id="UP000031760">
    <property type="component" value="Chromosome"/>
</dbReference>
<dbReference type="Pfam" id="PF02517">
    <property type="entry name" value="Rce1-like"/>
    <property type="match status" value="1"/>
</dbReference>
<dbReference type="HOGENOM" id="CLU_1244261_0_0_10"/>
<dbReference type="RefSeq" id="WP_041496686.1">
    <property type="nucleotide sequence ID" value="NZ_AP014548.1"/>
</dbReference>
<keyword evidence="1" id="KW-0472">Membrane</keyword>
<feature type="domain" description="CAAX prenyl protease 2/Lysostaphin resistance protein A-like" evidence="2">
    <location>
        <begin position="118"/>
        <end position="211"/>
    </location>
</feature>
<evidence type="ECO:0000313" key="3">
    <source>
        <dbReference type="EMBL" id="BAO56213.1"/>
    </source>
</evidence>
<reference evidence="3 4" key="1">
    <citation type="journal article" date="2014" name="Proc. Natl. Acad. Sci. U.S.A.">
        <title>Functional characterization of flavobacteria rhodopsins reveals a unique class of light-driven chloride pump in bacteria.</title>
        <authorList>
            <person name="Yoshizawa S."/>
            <person name="Kumagai Y."/>
            <person name="Kim H."/>
            <person name="Ogura Y."/>
            <person name="Hayashi T."/>
            <person name="Iwasaki W."/>
            <person name="DeLong E.F."/>
            <person name="Kogure K."/>
        </authorList>
    </citation>
    <scope>NUCLEOTIDE SEQUENCE [LARGE SCALE GENOMIC DNA]</scope>
    <source>
        <strain evidence="3 4">S1-08</strain>
    </source>
</reference>
<proteinExistence type="predicted"/>
<dbReference type="KEGG" id="nmf:NMS_2204"/>
<feature type="transmembrane region" description="Helical" evidence="1">
    <location>
        <begin position="153"/>
        <end position="169"/>
    </location>
</feature>
<feature type="transmembrane region" description="Helical" evidence="1">
    <location>
        <begin position="12"/>
        <end position="30"/>
    </location>
</feature>
<feature type="transmembrane region" description="Helical" evidence="1">
    <location>
        <begin position="199"/>
        <end position="219"/>
    </location>
</feature>
<sequence>MGVKVKRAGLKESVIILLIVATALILPHSGLVPFPFFYGLPILLLIGLYLRYEGENFAYVGLTLKGLSLKPLLIGTIAAIILFCFLQYIFFPLLESFIVFEDVEVPLYDQIRGNLGYYLFILLMGWIIGGLYEEIVFHGFIFTHIEKLFPNQIAAPASFVITGLLFGLYHVQLGWAGAINACLAGMAYHGLILYFKRNLWYGIFFHAVFDTIAITMLYLEYF</sequence>
<dbReference type="InterPro" id="IPR003675">
    <property type="entry name" value="Rce1/LyrA-like_dom"/>
</dbReference>
<dbReference type="STRING" id="1454201.NMS_2204"/>
<keyword evidence="4" id="KW-1185">Reference proteome</keyword>
<accession>W8VWD4</accession>
<organism evidence="3 4">
    <name type="scientific">Nonlabens marinus S1-08</name>
    <dbReference type="NCBI Taxonomy" id="1454201"/>
    <lineage>
        <taxon>Bacteria</taxon>
        <taxon>Pseudomonadati</taxon>
        <taxon>Bacteroidota</taxon>
        <taxon>Flavobacteriia</taxon>
        <taxon>Flavobacteriales</taxon>
        <taxon>Flavobacteriaceae</taxon>
        <taxon>Nonlabens</taxon>
    </lineage>
</organism>
<gene>
    <name evidence="3" type="ORF">NMS_2204</name>
</gene>
<evidence type="ECO:0000259" key="2">
    <source>
        <dbReference type="Pfam" id="PF02517"/>
    </source>
</evidence>
<name>W8VWD4_9FLAO</name>
<evidence type="ECO:0000256" key="1">
    <source>
        <dbReference type="SAM" id="Phobius"/>
    </source>
</evidence>
<feature type="transmembrane region" description="Helical" evidence="1">
    <location>
        <begin position="175"/>
        <end position="194"/>
    </location>
</feature>
<evidence type="ECO:0000313" key="4">
    <source>
        <dbReference type="Proteomes" id="UP000031760"/>
    </source>
</evidence>
<feature type="transmembrane region" description="Helical" evidence="1">
    <location>
        <begin position="72"/>
        <end position="94"/>
    </location>
</feature>
<dbReference type="AlphaFoldDB" id="W8VWD4"/>
<protein>
    <recommendedName>
        <fullName evidence="2">CAAX prenyl protease 2/Lysostaphin resistance protein A-like domain-containing protein</fullName>
    </recommendedName>
</protein>
<dbReference type="GO" id="GO:0004175">
    <property type="term" value="F:endopeptidase activity"/>
    <property type="evidence" value="ECO:0007669"/>
    <property type="project" value="UniProtKB-ARBA"/>
</dbReference>
<keyword evidence="1" id="KW-0812">Transmembrane</keyword>
<dbReference type="GO" id="GO:0080120">
    <property type="term" value="P:CAAX-box protein maturation"/>
    <property type="evidence" value="ECO:0007669"/>
    <property type="project" value="UniProtKB-ARBA"/>
</dbReference>
<dbReference type="EMBL" id="AP014548">
    <property type="protein sequence ID" value="BAO56213.1"/>
    <property type="molecule type" value="Genomic_DNA"/>
</dbReference>
<feature type="transmembrane region" description="Helical" evidence="1">
    <location>
        <begin position="114"/>
        <end position="132"/>
    </location>
</feature>
<dbReference type="OrthoDB" id="9779573at2"/>